<gene>
    <name evidence="1" type="ORF">NCTC13163_02288</name>
</gene>
<accession>A0A377FVQ4</accession>
<proteinExistence type="predicted"/>
<evidence type="ECO:0000313" key="1">
    <source>
        <dbReference type="EMBL" id="STO08910.1"/>
    </source>
</evidence>
<reference evidence="1 2" key="1">
    <citation type="submission" date="2018-06" db="EMBL/GenBank/DDBJ databases">
        <authorList>
            <consortium name="Pathogen Informatics"/>
            <person name="Doyle S."/>
        </authorList>
    </citation>
    <scope>NUCLEOTIDE SEQUENCE [LARGE SCALE GENOMIC DNA]</scope>
    <source>
        <strain evidence="1 2">NCTC13163</strain>
    </source>
</reference>
<evidence type="ECO:0000313" key="2">
    <source>
        <dbReference type="Proteomes" id="UP000254060"/>
    </source>
</evidence>
<dbReference type="STRING" id="1397694.GCA_000702585_02776"/>
<organism evidence="1 2">
    <name type="scientific">Exiguobacterium aurantiacum</name>
    <dbReference type="NCBI Taxonomy" id="33987"/>
    <lineage>
        <taxon>Bacteria</taxon>
        <taxon>Bacillati</taxon>
        <taxon>Bacillota</taxon>
        <taxon>Bacilli</taxon>
        <taxon>Bacillales</taxon>
        <taxon>Bacillales Family XII. Incertae Sedis</taxon>
        <taxon>Exiguobacterium</taxon>
    </lineage>
</organism>
<dbReference type="EMBL" id="UGGP01000001">
    <property type="protein sequence ID" value="STO08910.1"/>
    <property type="molecule type" value="Genomic_DNA"/>
</dbReference>
<sequence length="30" mass="3207">MELVMISGVVALLSGGTAFLAQKLREQTSR</sequence>
<dbReference type="Proteomes" id="UP000254060">
    <property type="component" value="Unassembled WGS sequence"/>
</dbReference>
<dbReference type="AlphaFoldDB" id="A0A377FVQ4"/>
<protein>
    <submittedName>
        <fullName evidence="1">Uncharacterized protein</fullName>
    </submittedName>
</protein>
<name>A0A377FVQ4_9BACL</name>